<dbReference type="EMBL" id="CAJVPM010025977">
    <property type="protein sequence ID" value="CAG8660213.1"/>
    <property type="molecule type" value="Genomic_DNA"/>
</dbReference>
<organism evidence="1 2">
    <name type="scientific">Scutellospora calospora</name>
    <dbReference type="NCBI Taxonomy" id="85575"/>
    <lineage>
        <taxon>Eukaryota</taxon>
        <taxon>Fungi</taxon>
        <taxon>Fungi incertae sedis</taxon>
        <taxon>Mucoromycota</taxon>
        <taxon>Glomeromycotina</taxon>
        <taxon>Glomeromycetes</taxon>
        <taxon>Diversisporales</taxon>
        <taxon>Gigasporaceae</taxon>
        <taxon>Scutellospora</taxon>
    </lineage>
</organism>
<evidence type="ECO:0000313" key="2">
    <source>
        <dbReference type="Proteomes" id="UP000789860"/>
    </source>
</evidence>
<reference evidence="1" key="1">
    <citation type="submission" date="2021-06" db="EMBL/GenBank/DDBJ databases">
        <authorList>
            <person name="Kallberg Y."/>
            <person name="Tangrot J."/>
            <person name="Rosling A."/>
        </authorList>
    </citation>
    <scope>NUCLEOTIDE SEQUENCE</scope>
    <source>
        <strain evidence="1">AU212A</strain>
    </source>
</reference>
<evidence type="ECO:0000313" key="1">
    <source>
        <dbReference type="EMBL" id="CAG8660213.1"/>
    </source>
</evidence>
<dbReference type="Proteomes" id="UP000789860">
    <property type="component" value="Unassembled WGS sequence"/>
</dbReference>
<protein>
    <submittedName>
        <fullName evidence="1">7517_t:CDS:1</fullName>
    </submittedName>
</protein>
<name>A0ACA9NJV5_9GLOM</name>
<feature type="non-terminal residue" evidence="1">
    <location>
        <position position="1"/>
    </location>
</feature>
<comment type="caution">
    <text evidence="1">The sequence shown here is derived from an EMBL/GenBank/DDBJ whole genome shotgun (WGS) entry which is preliminary data.</text>
</comment>
<sequence>GFSSNLIYPDDGPAKLGYYNDGPVRYFDFGINTAGNATAPIYHVNAKNYTRLANLPSTIPGFKDYSAMWNVFNLTVTNVPLKKITSLDQVADITPVYNNIISNCPISITALKKDYDSTILGTFYRMLGYW</sequence>
<keyword evidence="2" id="KW-1185">Reference proteome</keyword>
<gene>
    <name evidence="1" type="ORF">SCALOS_LOCUS9001</name>
</gene>
<proteinExistence type="predicted"/>
<accession>A0ACA9NJV5</accession>